<organism evidence="4 5">
    <name type="scientific">Sarcophilus harrisii</name>
    <name type="common">Tasmanian devil</name>
    <name type="synonym">Sarcophilus laniarius</name>
    <dbReference type="NCBI Taxonomy" id="9305"/>
    <lineage>
        <taxon>Eukaryota</taxon>
        <taxon>Metazoa</taxon>
        <taxon>Chordata</taxon>
        <taxon>Craniata</taxon>
        <taxon>Vertebrata</taxon>
        <taxon>Euteleostomi</taxon>
        <taxon>Mammalia</taxon>
        <taxon>Metatheria</taxon>
        <taxon>Dasyuromorphia</taxon>
        <taxon>Dasyuridae</taxon>
        <taxon>Sarcophilus</taxon>
    </lineage>
</organism>
<dbReference type="GeneID" id="105750824"/>
<feature type="domain" description="SH2" evidence="3">
    <location>
        <begin position="62"/>
        <end position="143"/>
    </location>
</feature>
<name>A0A7N4P875_SARHA</name>
<gene>
    <name evidence="4" type="primary">LOC105750824</name>
</gene>
<reference evidence="4" key="2">
    <citation type="submission" date="2025-08" db="UniProtKB">
        <authorList>
            <consortium name="Ensembl"/>
        </authorList>
    </citation>
    <scope>IDENTIFICATION</scope>
</reference>
<dbReference type="Ensembl" id="ENSSHAT00000045014.1">
    <property type="protein sequence ID" value="ENSSHAP00000033974.1"/>
    <property type="gene ID" value="ENSSHAG00000031424.1"/>
</dbReference>
<evidence type="ECO:0000259" key="3">
    <source>
        <dbReference type="SMART" id="SM00252"/>
    </source>
</evidence>
<protein>
    <recommendedName>
        <fullName evidence="3">SH2 domain-containing protein</fullName>
    </recommendedName>
</protein>
<dbReference type="PANTHER" id="PTHR10155">
    <property type="entry name" value="PHOSPHATIDYLINOSITOL 3-KINASE REGULATORY SUBUNIT"/>
    <property type="match status" value="1"/>
</dbReference>
<evidence type="ECO:0000256" key="2">
    <source>
        <dbReference type="SAM" id="MobiDB-lite"/>
    </source>
</evidence>
<dbReference type="InterPro" id="IPR000980">
    <property type="entry name" value="SH2"/>
</dbReference>
<dbReference type="PANTHER" id="PTHR10155:SF37">
    <property type="entry name" value="SUPPRESSOR OF CYTOKINE SIGNALLING 1-LIKE PROTEIN"/>
    <property type="match status" value="1"/>
</dbReference>
<dbReference type="GeneTree" id="ENSGT00940000167062"/>
<feature type="region of interest" description="Disordered" evidence="2">
    <location>
        <begin position="191"/>
        <end position="225"/>
    </location>
</feature>
<keyword evidence="1" id="KW-0727">SH2 domain</keyword>
<accession>A0A7N4P875</accession>
<dbReference type="OrthoDB" id="9451301at2759"/>
<dbReference type="AlphaFoldDB" id="A0A7N4P875"/>
<feature type="region of interest" description="Disordered" evidence="2">
    <location>
        <begin position="1"/>
        <end position="30"/>
    </location>
</feature>
<evidence type="ECO:0000256" key="1">
    <source>
        <dbReference type="ARBA" id="ARBA00022999"/>
    </source>
</evidence>
<keyword evidence="5" id="KW-1185">Reference proteome</keyword>
<dbReference type="GO" id="GO:0005942">
    <property type="term" value="C:phosphatidylinositol 3-kinase complex"/>
    <property type="evidence" value="ECO:0007669"/>
    <property type="project" value="TreeGrafter"/>
</dbReference>
<dbReference type="RefSeq" id="XP_031794171.1">
    <property type="nucleotide sequence ID" value="XM_031938311.1"/>
</dbReference>
<sequence>MWEMLGGRAGTAAHREPGRPPSRQQPVPPFIPARSSLPTRFRAFRNHEWEVVERSLSVLQTRDFYWGPLSVREAHARLEMEPVGTYLLRDSAQEDCLFSLSVRIPSGPISLRITFHKGYFWLKHLCSDCVVKLLEMAEEATRTSSLYCKEGLPLVFSTPLRRSQSLPQQQDLLQQSPHAWGAAGLRAEHRAKAAEQEDIIDPPQPWQEGGRMPPRIPLPLHHHPK</sequence>
<dbReference type="Gene3D" id="3.30.505.10">
    <property type="entry name" value="SH2 domain"/>
    <property type="match status" value="1"/>
</dbReference>
<reference evidence="4" key="3">
    <citation type="submission" date="2025-09" db="UniProtKB">
        <authorList>
            <consortium name="Ensembl"/>
        </authorList>
    </citation>
    <scope>IDENTIFICATION</scope>
</reference>
<dbReference type="SUPFAM" id="SSF55550">
    <property type="entry name" value="SH2 domain"/>
    <property type="match status" value="1"/>
</dbReference>
<dbReference type="Pfam" id="PF00017">
    <property type="entry name" value="SH2"/>
    <property type="match status" value="1"/>
</dbReference>
<dbReference type="InParanoid" id="A0A7N4P875"/>
<reference evidence="4 5" key="1">
    <citation type="journal article" date="2011" name="Proc. Natl. Acad. Sci. U.S.A.">
        <title>Genetic diversity and population structure of the endangered marsupial Sarcophilus harrisii (Tasmanian devil).</title>
        <authorList>
            <person name="Miller W."/>
            <person name="Hayes V.M."/>
            <person name="Ratan A."/>
            <person name="Petersen D.C."/>
            <person name="Wittekindt N.E."/>
            <person name="Miller J."/>
            <person name="Walenz B."/>
            <person name="Knight J."/>
            <person name="Qi J."/>
            <person name="Zhao F."/>
            <person name="Wang Q."/>
            <person name="Bedoya-Reina O.C."/>
            <person name="Katiyar N."/>
            <person name="Tomsho L.P."/>
            <person name="Kasson L.M."/>
            <person name="Hardie R.A."/>
            <person name="Woodbridge P."/>
            <person name="Tindall E.A."/>
            <person name="Bertelsen M.F."/>
            <person name="Dixon D."/>
            <person name="Pyecroft S."/>
            <person name="Helgen K.M."/>
            <person name="Lesk A.M."/>
            <person name="Pringle T.H."/>
            <person name="Patterson N."/>
            <person name="Zhang Y."/>
            <person name="Kreiss A."/>
            <person name="Woods G.M."/>
            <person name="Jones M.E."/>
            <person name="Schuster S.C."/>
        </authorList>
    </citation>
    <scope>NUCLEOTIDE SEQUENCE [LARGE SCALE GENOMIC DNA]</scope>
</reference>
<evidence type="ECO:0000313" key="4">
    <source>
        <dbReference type="Ensembl" id="ENSSHAP00000033974.1"/>
    </source>
</evidence>
<dbReference type="GO" id="GO:0046935">
    <property type="term" value="F:1-phosphatidylinositol-3-kinase regulator activity"/>
    <property type="evidence" value="ECO:0007669"/>
    <property type="project" value="TreeGrafter"/>
</dbReference>
<dbReference type="RefSeq" id="XP_031794170.1">
    <property type="nucleotide sequence ID" value="XM_031938310.1"/>
</dbReference>
<evidence type="ECO:0000313" key="5">
    <source>
        <dbReference type="Proteomes" id="UP000007648"/>
    </source>
</evidence>
<dbReference type="SMART" id="SM00252">
    <property type="entry name" value="SH2"/>
    <property type="match status" value="1"/>
</dbReference>
<dbReference type="InterPro" id="IPR036860">
    <property type="entry name" value="SH2_dom_sf"/>
</dbReference>
<proteinExistence type="predicted"/>
<dbReference type="Proteomes" id="UP000007648">
    <property type="component" value="Unassembled WGS sequence"/>
</dbReference>
<dbReference type="GO" id="GO:0046854">
    <property type="term" value="P:phosphatidylinositol phosphate biosynthetic process"/>
    <property type="evidence" value="ECO:0007669"/>
    <property type="project" value="TreeGrafter"/>
</dbReference>
<dbReference type="KEGG" id="shr:105750824"/>